<feature type="transmembrane region" description="Helical" evidence="1">
    <location>
        <begin position="164"/>
        <end position="189"/>
    </location>
</feature>
<feature type="transmembrane region" description="Helical" evidence="1">
    <location>
        <begin position="213"/>
        <end position="234"/>
    </location>
</feature>
<sequence>MISTNRIFNCYKDELKYQIYSKTLLLIFIISISLAAINLYGLVSKAEGAYDVYVRTYNEFKDAGIDVEAMLKSPLNRDIKQTGSDRLTKVDNPVRFQFEEAGIASQLLKGPNIITNTLEWLDFVFFPIIFTLLGIHFVSYDYKYKTYKLKVIKAKWNKLFAGKLFALFTCTFFIFISTLIASYIIGLYFHSQVVNRIPLEQFSSLPQIDNNKLIIQLVFSLFICIFFALIGFLMGILFKSFILPTIIFLVFNLILPVLGKYDIRNMIAIISHEIFEFKGRFILFMPAYIPLYQSITLLVAIAILIIAASFLYLSRQGKYYN</sequence>
<accession>A0A1I2J1L0</accession>
<keyword evidence="1" id="KW-0472">Membrane</keyword>
<feature type="transmembrane region" description="Helical" evidence="1">
    <location>
        <begin position="241"/>
        <end position="259"/>
    </location>
</feature>
<feature type="transmembrane region" description="Helical" evidence="1">
    <location>
        <begin position="123"/>
        <end position="143"/>
    </location>
</feature>
<name>A0A1I2J1L0_9BACL</name>
<dbReference type="AlphaFoldDB" id="A0A1I2J1L0"/>
<organism evidence="2 3">
    <name type="scientific">Paenibacillus algorifonticola</name>
    <dbReference type="NCBI Taxonomy" id="684063"/>
    <lineage>
        <taxon>Bacteria</taxon>
        <taxon>Bacillati</taxon>
        <taxon>Bacillota</taxon>
        <taxon>Bacilli</taxon>
        <taxon>Bacillales</taxon>
        <taxon>Paenibacillaceae</taxon>
        <taxon>Paenibacillus</taxon>
    </lineage>
</organism>
<feature type="transmembrane region" description="Helical" evidence="1">
    <location>
        <begin position="291"/>
        <end position="313"/>
    </location>
</feature>
<dbReference type="RefSeq" id="WP_046234683.1">
    <property type="nucleotide sequence ID" value="NZ_FONN01000046.1"/>
</dbReference>
<evidence type="ECO:0000256" key="1">
    <source>
        <dbReference type="SAM" id="Phobius"/>
    </source>
</evidence>
<dbReference type="Proteomes" id="UP000183410">
    <property type="component" value="Unassembled WGS sequence"/>
</dbReference>
<evidence type="ECO:0008006" key="4">
    <source>
        <dbReference type="Google" id="ProtNLM"/>
    </source>
</evidence>
<evidence type="ECO:0000313" key="3">
    <source>
        <dbReference type="Proteomes" id="UP000183410"/>
    </source>
</evidence>
<dbReference type="EMBL" id="FONN01000046">
    <property type="protein sequence ID" value="SFF47137.1"/>
    <property type="molecule type" value="Genomic_DNA"/>
</dbReference>
<reference evidence="3" key="1">
    <citation type="submission" date="2016-10" db="EMBL/GenBank/DDBJ databases">
        <authorList>
            <person name="Varghese N."/>
            <person name="Submissions S."/>
        </authorList>
    </citation>
    <scope>NUCLEOTIDE SEQUENCE [LARGE SCALE GENOMIC DNA]</scope>
    <source>
        <strain evidence="3">CGMCC 1.10223</strain>
    </source>
</reference>
<evidence type="ECO:0000313" key="2">
    <source>
        <dbReference type="EMBL" id="SFF47137.1"/>
    </source>
</evidence>
<keyword evidence="3" id="KW-1185">Reference proteome</keyword>
<protein>
    <recommendedName>
        <fullName evidence="4">ABC-2 family transporter protein</fullName>
    </recommendedName>
</protein>
<keyword evidence="1" id="KW-1133">Transmembrane helix</keyword>
<proteinExistence type="predicted"/>
<feature type="transmembrane region" description="Helical" evidence="1">
    <location>
        <begin position="24"/>
        <end position="43"/>
    </location>
</feature>
<keyword evidence="1" id="KW-0812">Transmembrane</keyword>
<gene>
    <name evidence="2" type="ORF">SAMN04487969_14626</name>
</gene>
<dbReference type="OrthoDB" id="2937559at2"/>